<protein>
    <submittedName>
        <fullName evidence="1">Flagellar biosynthesis protein</fullName>
    </submittedName>
</protein>
<dbReference type="PANTHER" id="PTHR30531:SF12">
    <property type="entry name" value="FLAGELLAR BIOSYNTHETIC PROTEIN FLHB"/>
    <property type="match status" value="1"/>
</dbReference>
<gene>
    <name evidence="1" type="ORF">SAMN05443638_101209</name>
</gene>
<evidence type="ECO:0000313" key="1">
    <source>
        <dbReference type="EMBL" id="SHE36496.1"/>
    </source>
</evidence>
<proteinExistence type="predicted"/>
<reference evidence="1 2" key="1">
    <citation type="submission" date="2016-11" db="EMBL/GenBank/DDBJ databases">
        <authorList>
            <person name="Jaros S."/>
            <person name="Januszkiewicz K."/>
            <person name="Wedrychowicz H."/>
        </authorList>
    </citation>
    <scope>NUCLEOTIDE SEQUENCE [LARGE SCALE GENOMIC DNA]</scope>
    <source>
        <strain evidence="1 2">DSM 2631</strain>
    </source>
</reference>
<dbReference type="OrthoDB" id="9810419at2"/>
<dbReference type="PANTHER" id="PTHR30531">
    <property type="entry name" value="FLAGELLAR BIOSYNTHETIC PROTEIN FLHB"/>
    <property type="match status" value="1"/>
</dbReference>
<dbReference type="Gene3D" id="3.40.1690.10">
    <property type="entry name" value="secretion proteins EscU"/>
    <property type="match status" value="1"/>
</dbReference>
<dbReference type="EMBL" id="FQVM01000001">
    <property type="protein sequence ID" value="SHE36496.1"/>
    <property type="molecule type" value="Genomic_DNA"/>
</dbReference>
<sequence length="88" mass="9668">MKDRSKAAALKYEQNFDAPTVTAAGMGVIADKIIEKAEENNVPVVYNKELADLLCNVDVGDAIPPELYEGVAHIIAYITDVDKLFDER</sequence>
<dbReference type="GO" id="GO:0009306">
    <property type="term" value="P:protein secretion"/>
    <property type="evidence" value="ECO:0007669"/>
    <property type="project" value="InterPro"/>
</dbReference>
<dbReference type="SUPFAM" id="SSF160544">
    <property type="entry name" value="EscU C-terminal domain-like"/>
    <property type="match status" value="1"/>
</dbReference>
<keyword evidence="1" id="KW-0969">Cilium</keyword>
<evidence type="ECO:0000313" key="2">
    <source>
        <dbReference type="Proteomes" id="UP000184035"/>
    </source>
</evidence>
<organism evidence="1 2">
    <name type="scientific">Clostridium fallax</name>
    <dbReference type="NCBI Taxonomy" id="1533"/>
    <lineage>
        <taxon>Bacteria</taxon>
        <taxon>Bacillati</taxon>
        <taxon>Bacillota</taxon>
        <taxon>Clostridia</taxon>
        <taxon>Eubacteriales</taxon>
        <taxon>Clostridiaceae</taxon>
        <taxon>Clostridium</taxon>
    </lineage>
</organism>
<keyword evidence="1" id="KW-0282">Flagellum</keyword>
<dbReference type="STRING" id="1533.SAMN05443638_101209"/>
<dbReference type="Proteomes" id="UP000184035">
    <property type="component" value="Unassembled WGS sequence"/>
</dbReference>
<dbReference type="AlphaFoldDB" id="A0A1M4SWA6"/>
<name>A0A1M4SWA6_9CLOT</name>
<dbReference type="InterPro" id="IPR006135">
    <property type="entry name" value="T3SS_substrate_exporter"/>
</dbReference>
<dbReference type="Pfam" id="PF01312">
    <property type="entry name" value="Bac_export_2"/>
    <property type="match status" value="1"/>
</dbReference>
<dbReference type="InterPro" id="IPR029025">
    <property type="entry name" value="T3SS_substrate_exporter_C"/>
</dbReference>
<keyword evidence="2" id="KW-1185">Reference proteome</keyword>
<accession>A0A1M4SWA6</accession>
<dbReference type="RefSeq" id="WP_072892362.1">
    <property type="nucleotide sequence ID" value="NZ_FQVM01000001.1"/>
</dbReference>
<dbReference type="GO" id="GO:0005886">
    <property type="term" value="C:plasma membrane"/>
    <property type="evidence" value="ECO:0007669"/>
    <property type="project" value="TreeGrafter"/>
</dbReference>
<keyword evidence="1" id="KW-0966">Cell projection</keyword>